<dbReference type="AlphaFoldDB" id="A0A1A7BIN5"/>
<accession>A0A1A7BIN5</accession>
<dbReference type="EMBL" id="LZYB01000001">
    <property type="protein sequence ID" value="OBV12329.1"/>
    <property type="molecule type" value="Genomic_DNA"/>
</dbReference>
<keyword evidence="3" id="KW-1185">Reference proteome</keyword>
<evidence type="ECO:0000313" key="2">
    <source>
        <dbReference type="EMBL" id="OBV12329.1"/>
    </source>
</evidence>
<reference evidence="2 3" key="1">
    <citation type="submission" date="2016-06" db="EMBL/GenBank/DDBJ databases">
        <title>Genome sequence of Porphyrobacter dokdonensis DSW-74.</title>
        <authorList>
            <person name="Kim J.F."/>
            <person name="Song J.Y."/>
        </authorList>
    </citation>
    <scope>NUCLEOTIDE SEQUENCE [LARGE SCALE GENOMIC DNA]</scope>
    <source>
        <strain evidence="2 3">DSW-74</strain>
    </source>
</reference>
<evidence type="ECO:0000313" key="3">
    <source>
        <dbReference type="Proteomes" id="UP000092484"/>
    </source>
</evidence>
<name>A0A1A7BIN5_9SPHN</name>
<proteinExistence type="predicted"/>
<dbReference type="PATRIC" id="fig|1300349.4.peg.456"/>
<keyword evidence="1" id="KW-0732">Signal</keyword>
<gene>
    <name evidence="2" type="ORF">I603_0460</name>
</gene>
<dbReference type="Proteomes" id="UP000092484">
    <property type="component" value="Unassembled WGS sequence"/>
</dbReference>
<feature type="signal peptide" evidence="1">
    <location>
        <begin position="1"/>
        <end position="21"/>
    </location>
</feature>
<evidence type="ECO:0000256" key="1">
    <source>
        <dbReference type="SAM" id="SignalP"/>
    </source>
</evidence>
<protein>
    <submittedName>
        <fullName evidence="2">Uncharacterized protein</fullName>
    </submittedName>
</protein>
<dbReference type="RefSeq" id="WP_198157204.1">
    <property type="nucleotide sequence ID" value="NZ_LZYB01000001.1"/>
</dbReference>
<feature type="chain" id="PRO_5008355146" evidence="1">
    <location>
        <begin position="22"/>
        <end position="137"/>
    </location>
</feature>
<organism evidence="2 3">
    <name type="scientific">Erythrobacter dokdonensis DSW-74</name>
    <dbReference type="NCBI Taxonomy" id="1300349"/>
    <lineage>
        <taxon>Bacteria</taxon>
        <taxon>Pseudomonadati</taxon>
        <taxon>Pseudomonadota</taxon>
        <taxon>Alphaproteobacteria</taxon>
        <taxon>Sphingomonadales</taxon>
        <taxon>Erythrobacteraceae</taxon>
        <taxon>Erythrobacter/Porphyrobacter group</taxon>
        <taxon>Erythrobacter</taxon>
    </lineage>
</organism>
<sequence length="137" mass="14782">MTRSLIFAALALPFAATPVMAHEVLHAGHDAHAHGMGCGHQALEHAGHVDFLHDGHLHHGHAGHVDEHALEVSTVNPEAEELSATVTSDDHMHGHAGEEHMSVQHGTHVDFIHDGRLHHVHGDHMDDHGTVKLLAAR</sequence>
<dbReference type="STRING" id="1300349.I603_0460"/>
<comment type="caution">
    <text evidence="2">The sequence shown here is derived from an EMBL/GenBank/DDBJ whole genome shotgun (WGS) entry which is preliminary data.</text>
</comment>